<feature type="binding site" evidence="5">
    <location>
        <position position="170"/>
    </location>
    <ligand>
        <name>glyoxylate</name>
        <dbReference type="ChEBI" id="CHEBI:36655"/>
    </ligand>
</feature>
<keyword evidence="5" id="KW-0285">Flavoprotein</keyword>
<dbReference type="PROSITE" id="PS51349">
    <property type="entry name" value="FMN_HYDROXY_ACID_DH_2"/>
    <property type="match status" value="1"/>
</dbReference>
<dbReference type="AlphaFoldDB" id="A0A074VJZ4"/>
<keyword evidence="5" id="KW-0288">FMN</keyword>
<feature type="binding site" evidence="5">
    <location>
        <position position="168"/>
    </location>
    <ligand>
        <name>FMN</name>
        <dbReference type="ChEBI" id="CHEBI:58210"/>
    </ligand>
</feature>
<dbReference type="PIRSF" id="PIRSF000138">
    <property type="entry name" value="Al-hdrx_acd_dh"/>
    <property type="match status" value="1"/>
</dbReference>
<evidence type="ECO:0000256" key="4">
    <source>
        <dbReference type="PIRSR" id="PIRSR000138-1"/>
    </source>
</evidence>
<sequence>MPPGNSAPRYEQEVYMNGLAWHKPPFTFQSDQWEEEARKVLSANSFGYVRGNAGTSETYNKNLAAFQRWSILPSRLVPSFKDDEGRELMADATTKVLGHELPFPMAAAPVGVQKIFHAEGEIASARATGGVGIPYVMSTASSTSIEDVAAAHDQGAKKNDKTPVRWFQLYWPSREHDDITISMLNRAKKAGFTALFVTLDTYTQGWRPADMDNGYNPFIHPDRVGVQIGLTDPVFKEHFKKKYGKPISEEIGDEYGITQAGGIGDAAREWTYTIVPGHSKSWEDLEFLKKHWDGPIVLKGIQTVADARKAVEAGMAGIVVSNHGGRQHNGGVSSLGVLPRIVDAVGDKLDVLFDSGIRSGVDIIKAIALGAKCVLVGRPYIYGLAIGGEDGVKHVLRSLWGDALLNLHLGGQRDLSEVNRDMLIKEDDLFR</sequence>
<feature type="binding site" evidence="5">
    <location>
        <begin position="109"/>
        <end position="111"/>
    </location>
    <ligand>
        <name>FMN</name>
        <dbReference type="ChEBI" id="CHEBI:58210"/>
    </ligand>
</feature>
<feature type="binding site" evidence="5">
    <location>
        <position position="138"/>
    </location>
    <ligand>
        <name>FMN</name>
        <dbReference type="ChEBI" id="CHEBI:58210"/>
    </ligand>
</feature>
<evidence type="ECO:0000313" key="8">
    <source>
        <dbReference type="Proteomes" id="UP000030672"/>
    </source>
</evidence>
<feature type="binding site" evidence="5">
    <location>
        <position position="321"/>
    </location>
    <ligand>
        <name>FMN</name>
        <dbReference type="ChEBI" id="CHEBI:58210"/>
    </ligand>
</feature>
<dbReference type="HOGENOM" id="CLU_020639_0_1_1"/>
<feature type="active site" description="Proton acceptor" evidence="4">
    <location>
        <position position="323"/>
    </location>
</feature>
<evidence type="ECO:0000313" key="7">
    <source>
        <dbReference type="EMBL" id="KEQ61060.1"/>
    </source>
</evidence>
<dbReference type="Proteomes" id="UP000030672">
    <property type="component" value="Unassembled WGS sequence"/>
</dbReference>
<feature type="binding site" evidence="5">
    <location>
        <position position="207"/>
    </location>
    <ligand>
        <name>glyoxylate</name>
        <dbReference type="ChEBI" id="CHEBI:36655"/>
    </ligand>
</feature>
<dbReference type="GO" id="GO:0010181">
    <property type="term" value="F:FMN binding"/>
    <property type="evidence" value="ECO:0007669"/>
    <property type="project" value="InterPro"/>
</dbReference>
<protein>
    <submittedName>
        <fullName evidence="7">FMN-dependent alpha-hydroxy acid dehydrogenase</fullName>
    </submittedName>
</protein>
<dbReference type="RefSeq" id="XP_040878083.1">
    <property type="nucleotide sequence ID" value="XM_041026657.1"/>
</dbReference>
<proteinExistence type="inferred from homology"/>
<feature type="binding site" evidence="5">
    <location>
        <begin position="377"/>
        <end position="378"/>
    </location>
    <ligand>
        <name>FMN</name>
        <dbReference type="ChEBI" id="CHEBI:58210"/>
    </ligand>
</feature>
<evidence type="ECO:0000256" key="5">
    <source>
        <dbReference type="PIRSR" id="PIRSR000138-2"/>
    </source>
</evidence>
<reference evidence="7 8" key="1">
    <citation type="journal article" date="2014" name="BMC Genomics">
        <title>Genome sequencing of four Aureobasidium pullulans varieties: biotechnological potential, stress tolerance, and description of new species.</title>
        <authorList>
            <person name="Gostin Ar C."/>
            <person name="Ohm R.A."/>
            <person name="Kogej T."/>
            <person name="Sonjak S."/>
            <person name="Turk M."/>
            <person name="Zajc J."/>
            <person name="Zalar P."/>
            <person name="Grube M."/>
            <person name="Sun H."/>
            <person name="Han J."/>
            <person name="Sharma A."/>
            <person name="Chiniquy J."/>
            <person name="Ngan C.Y."/>
            <person name="Lipzen A."/>
            <person name="Barry K."/>
            <person name="Grigoriev I.V."/>
            <person name="Gunde-Cimerman N."/>
        </authorList>
    </citation>
    <scope>NUCLEOTIDE SEQUENCE [LARGE SCALE GENOMIC DNA]</scope>
    <source>
        <strain evidence="7 8">CBS 110374</strain>
    </source>
</reference>
<organism evidence="7 8">
    <name type="scientific">Aureobasidium melanogenum (strain CBS 110374)</name>
    <name type="common">Aureobasidium pullulans var. melanogenum</name>
    <dbReference type="NCBI Taxonomy" id="1043003"/>
    <lineage>
        <taxon>Eukaryota</taxon>
        <taxon>Fungi</taxon>
        <taxon>Dikarya</taxon>
        <taxon>Ascomycota</taxon>
        <taxon>Pezizomycotina</taxon>
        <taxon>Dothideomycetes</taxon>
        <taxon>Dothideomycetidae</taxon>
        <taxon>Dothideales</taxon>
        <taxon>Saccotheciaceae</taxon>
        <taxon>Aureobasidium</taxon>
    </lineage>
</organism>
<dbReference type="SUPFAM" id="SSF51395">
    <property type="entry name" value="FMN-linked oxidoreductases"/>
    <property type="match status" value="1"/>
</dbReference>
<dbReference type="GeneID" id="63920030"/>
<feature type="binding site" evidence="5">
    <location>
        <position position="198"/>
    </location>
    <ligand>
        <name>FMN</name>
        <dbReference type="ChEBI" id="CHEBI:58210"/>
    </ligand>
</feature>
<dbReference type="InterPro" id="IPR000262">
    <property type="entry name" value="FMN-dep_DH"/>
</dbReference>
<name>A0A074VJZ4_AURM1</name>
<dbReference type="InterPro" id="IPR013785">
    <property type="entry name" value="Aldolase_TIM"/>
</dbReference>
<feature type="binding site" evidence="5">
    <location>
        <position position="299"/>
    </location>
    <ligand>
        <name>FMN</name>
        <dbReference type="ChEBI" id="CHEBI:58210"/>
    </ligand>
</feature>
<feature type="binding site" evidence="5">
    <location>
        <position position="323"/>
    </location>
    <ligand>
        <name>glyoxylate</name>
        <dbReference type="ChEBI" id="CHEBI:36655"/>
    </ligand>
</feature>
<evidence type="ECO:0000259" key="6">
    <source>
        <dbReference type="PROSITE" id="PS51349"/>
    </source>
</evidence>
<dbReference type="InterPro" id="IPR012133">
    <property type="entry name" value="Alpha-hydoxy_acid_DH_FMN"/>
</dbReference>
<comment type="similarity">
    <text evidence="3">Belongs to the FMN-dependent alpha-hydroxy acid dehydrogenase family.</text>
</comment>
<feature type="binding site" evidence="5">
    <location>
        <begin position="354"/>
        <end position="358"/>
    </location>
    <ligand>
        <name>FMN</name>
        <dbReference type="ChEBI" id="CHEBI:58210"/>
    </ligand>
</feature>
<dbReference type="EMBL" id="KL584839">
    <property type="protein sequence ID" value="KEQ61060.1"/>
    <property type="molecule type" value="Genomic_DNA"/>
</dbReference>
<evidence type="ECO:0000256" key="2">
    <source>
        <dbReference type="ARBA" id="ARBA00023002"/>
    </source>
</evidence>
<gene>
    <name evidence="7" type="ORF">M437DRAFT_76640</name>
</gene>
<dbReference type="PANTHER" id="PTHR10578">
    <property type="entry name" value="S -2-HYDROXY-ACID OXIDASE-RELATED"/>
    <property type="match status" value="1"/>
</dbReference>
<comment type="cofactor">
    <cofactor evidence="1">
        <name>FMN</name>
        <dbReference type="ChEBI" id="CHEBI:58210"/>
    </cofactor>
</comment>
<evidence type="ECO:0000256" key="3">
    <source>
        <dbReference type="ARBA" id="ARBA00024042"/>
    </source>
</evidence>
<keyword evidence="2" id="KW-0560">Oxidoreductase</keyword>
<dbReference type="InterPro" id="IPR037396">
    <property type="entry name" value="FMN_HAD"/>
</dbReference>
<feature type="binding site" evidence="5">
    <location>
        <position position="326"/>
    </location>
    <ligand>
        <name>glyoxylate</name>
        <dbReference type="ChEBI" id="CHEBI:36655"/>
    </ligand>
</feature>
<dbReference type="PROSITE" id="PS00557">
    <property type="entry name" value="FMN_HYDROXY_ACID_DH_1"/>
    <property type="match status" value="1"/>
</dbReference>
<accession>A0A074VJZ4</accession>
<keyword evidence="8" id="KW-1185">Reference proteome</keyword>
<feature type="binding site" evidence="5">
    <location>
        <position position="48"/>
    </location>
    <ligand>
        <name>glyoxylate</name>
        <dbReference type="ChEBI" id="CHEBI:36655"/>
    </ligand>
</feature>
<dbReference type="InterPro" id="IPR008259">
    <property type="entry name" value="FMN_hydac_DH_AS"/>
</dbReference>
<evidence type="ECO:0000256" key="1">
    <source>
        <dbReference type="ARBA" id="ARBA00001917"/>
    </source>
</evidence>
<dbReference type="STRING" id="1043003.A0A074VJZ4"/>
<dbReference type="PANTHER" id="PTHR10578:SF143">
    <property type="entry name" value="FMN-DEPENDENT ALPHA-HYDROXY ACID DEHYDROGENASE PB1A11.03"/>
    <property type="match status" value="1"/>
</dbReference>
<dbReference type="Pfam" id="PF01070">
    <property type="entry name" value="FMN_dh"/>
    <property type="match status" value="1"/>
</dbReference>
<dbReference type="Gene3D" id="3.20.20.70">
    <property type="entry name" value="Aldolase class I"/>
    <property type="match status" value="1"/>
</dbReference>
<dbReference type="GO" id="GO:0016491">
    <property type="term" value="F:oxidoreductase activity"/>
    <property type="evidence" value="ECO:0007669"/>
    <property type="project" value="UniProtKB-KW"/>
</dbReference>
<feature type="domain" description="FMN hydroxy acid dehydrogenase" evidence="6">
    <location>
        <begin position="22"/>
        <end position="428"/>
    </location>
</feature>